<reference evidence="2" key="1">
    <citation type="journal article" date="2020" name="Stud. Mycol.">
        <title>101 Dothideomycetes genomes: a test case for predicting lifestyles and emergence of pathogens.</title>
        <authorList>
            <person name="Haridas S."/>
            <person name="Albert R."/>
            <person name="Binder M."/>
            <person name="Bloem J."/>
            <person name="Labutti K."/>
            <person name="Salamov A."/>
            <person name="Andreopoulos B."/>
            <person name="Baker S."/>
            <person name="Barry K."/>
            <person name="Bills G."/>
            <person name="Bluhm B."/>
            <person name="Cannon C."/>
            <person name="Castanera R."/>
            <person name="Culley D."/>
            <person name="Daum C."/>
            <person name="Ezra D."/>
            <person name="Gonzalez J."/>
            <person name="Henrissat B."/>
            <person name="Kuo A."/>
            <person name="Liang C."/>
            <person name="Lipzen A."/>
            <person name="Lutzoni F."/>
            <person name="Magnuson J."/>
            <person name="Mondo S."/>
            <person name="Nolan M."/>
            <person name="Ohm R."/>
            <person name="Pangilinan J."/>
            <person name="Park H.-J."/>
            <person name="Ramirez L."/>
            <person name="Alfaro M."/>
            <person name="Sun H."/>
            <person name="Tritt A."/>
            <person name="Yoshinaga Y."/>
            <person name="Zwiers L.-H."/>
            <person name="Turgeon B."/>
            <person name="Goodwin S."/>
            <person name="Spatafora J."/>
            <person name="Crous P."/>
            <person name="Grigoriev I."/>
        </authorList>
    </citation>
    <scope>NUCLEOTIDE SEQUENCE</scope>
    <source>
        <strain evidence="2">CBS 161.51</strain>
    </source>
</reference>
<feature type="region of interest" description="Disordered" evidence="1">
    <location>
        <begin position="203"/>
        <end position="231"/>
    </location>
</feature>
<sequence length="426" mass="44675">MTTTTEIAPPSPSSTTTFLSSIINFSPYTNSTLSIEQSSSSPNSYESITAPIVSTILSARSISSTSSSPSSASLISFPEDQGKHIDQVANRVRLDYDTQLFTEDRCSLPNAQTEQDIRQGASFQPYTNGQRGGTCTLSGSDPGYVDSPGCVSVVHTGTYSSGEECAHLNATSSDGSVDTSALFASMTSIGVSVSTPDSGIIPPVSSGSVTPSSSETVLTPSSTGGTGDTTLSGGTTVTYATSDYGVIPPAATSLPSISPTPTLDYNVTISVGTVMFTITSGAITKTENGQLVMRLISLARNCPKAGQMSVARNFLEADQGHQAIKDDAIAANGVEVSHPIQKTTTAEPSHTVYPGSPKESVRGKGAEVGVNPRVKHRAAEINALRNWNSRSLEREHDRESRNRSRGRAARGRDRGPSKSSHVEKRT</sequence>
<feature type="region of interest" description="Disordered" evidence="1">
    <location>
        <begin position="391"/>
        <end position="426"/>
    </location>
</feature>
<dbReference type="OrthoDB" id="3793279at2759"/>
<evidence type="ECO:0000256" key="1">
    <source>
        <dbReference type="SAM" id="MobiDB-lite"/>
    </source>
</evidence>
<proteinExistence type="predicted"/>
<feature type="compositionally biased region" description="Basic and acidic residues" evidence="1">
    <location>
        <begin position="410"/>
        <end position="426"/>
    </location>
</feature>
<feature type="compositionally biased region" description="Basic and acidic residues" evidence="1">
    <location>
        <begin position="391"/>
        <end position="402"/>
    </location>
</feature>
<dbReference type="AlphaFoldDB" id="A0A6A5SGZ3"/>
<dbReference type="EMBL" id="ML976092">
    <property type="protein sequence ID" value="KAF1938934.1"/>
    <property type="molecule type" value="Genomic_DNA"/>
</dbReference>
<keyword evidence="3" id="KW-1185">Reference proteome</keyword>
<accession>A0A6A5SGZ3</accession>
<evidence type="ECO:0000313" key="2">
    <source>
        <dbReference type="EMBL" id="KAF1938934.1"/>
    </source>
</evidence>
<gene>
    <name evidence="2" type="ORF">EJ02DRAFT_514191</name>
</gene>
<evidence type="ECO:0000313" key="3">
    <source>
        <dbReference type="Proteomes" id="UP000800038"/>
    </source>
</evidence>
<dbReference type="Proteomes" id="UP000800038">
    <property type="component" value="Unassembled WGS sequence"/>
</dbReference>
<organism evidence="2 3">
    <name type="scientific">Clathrospora elynae</name>
    <dbReference type="NCBI Taxonomy" id="706981"/>
    <lineage>
        <taxon>Eukaryota</taxon>
        <taxon>Fungi</taxon>
        <taxon>Dikarya</taxon>
        <taxon>Ascomycota</taxon>
        <taxon>Pezizomycotina</taxon>
        <taxon>Dothideomycetes</taxon>
        <taxon>Pleosporomycetidae</taxon>
        <taxon>Pleosporales</taxon>
        <taxon>Diademaceae</taxon>
        <taxon>Clathrospora</taxon>
    </lineage>
</organism>
<name>A0A6A5SGZ3_9PLEO</name>
<protein>
    <submittedName>
        <fullName evidence="2">Uncharacterized protein</fullName>
    </submittedName>
</protein>
<feature type="region of interest" description="Disordered" evidence="1">
    <location>
        <begin position="339"/>
        <end position="374"/>
    </location>
</feature>